<name>A0ABR3A0V8_9AGAR</name>
<dbReference type="InterPro" id="IPR001648">
    <property type="entry name" value="Ribosomal_bS18"/>
</dbReference>
<organism evidence="5 6">
    <name type="scientific">Marasmius tenuissimus</name>
    <dbReference type="NCBI Taxonomy" id="585030"/>
    <lineage>
        <taxon>Eukaryota</taxon>
        <taxon>Fungi</taxon>
        <taxon>Dikarya</taxon>
        <taxon>Basidiomycota</taxon>
        <taxon>Agaricomycotina</taxon>
        <taxon>Agaricomycetes</taxon>
        <taxon>Agaricomycetidae</taxon>
        <taxon>Agaricales</taxon>
        <taxon>Marasmiineae</taxon>
        <taxon>Marasmiaceae</taxon>
        <taxon>Marasmius</taxon>
    </lineage>
</organism>
<keyword evidence="6" id="KW-1185">Reference proteome</keyword>
<dbReference type="Gene3D" id="4.10.640.10">
    <property type="entry name" value="Ribosomal protein S18"/>
    <property type="match status" value="1"/>
</dbReference>
<proteinExistence type="inferred from homology"/>
<keyword evidence="2" id="KW-0689">Ribosomal protein</keyword>
<dbReference type="EMBL" id="JBBXMP010000024">
    <property type="protein sequence ID" value="KAL0067577.1"/>
    <property type="molecule type" value="Genomic_DNA"/>
</dbReference>
<evidence type="ECO:0000256" key="3">
    <source>
        <dbReference type="ARBA" id="ARBA00023274"/>
    </source>
</evidence>
<comment type="caution">
    <text evidence="5">The sequence shown here is derived from an EMBL/GenBank/DDBJ whole genome shotgun (WGS) entry which is preliminary data.</text>
</comment>
<evidence type="ECO:0000313" key="5">
    <source>
        <dbReference type="EMBL" id="KAL0067577.1"/>
    </source>
</evidence>
<dbReference type="Pfam" id="PF01084">
    <property type="entry name" value="Ribosomal_S18"/>
    <property type="match status" value="1"/>
</dbReference>
<gene>
    <name evidence="5" type="ORF">AAF712_005292</name>
</gene>
<comment type="similarity">
    <text evidence="1">Belongs to the bacterial ribosomal protein bS18 family.</text>
</comment>
<reference evidence="5 6" key="1">
    <citation type="submission" date="2024-05" db="EMBL/GenBank/DDBJ databases">
        <title>A draft genome resource for the thread blight pathogen Marasmius tenuissimus strain MS-2.</title>
        <authorList>
            <person name="Yulfo-Soto G.E."/>
            <person name="Baruah I.K."/>
            <person name="Amoako-Attah I."/>
            <person name="Bukari Y."/>
            <person name="Meinhardt L.W."/>
            <person name="Bailey B.A."/>
            <person name="Cohen S.P."/>
        </authorList>
    </citation>
    <scope>NUCLEOTIDE SEQUENCE [LARGE SCALE GENOMIC DNA]</scope>
    <source>
        <strain evidence="5 6">MS-2</strain>
    </source>
</reference>
<dbReference type="PANTHER" id="PTHR13479:SF40">
    <property type="entry name" value="SMALL RIBOSOMAL SUBUNIT PROTEIN BS18M"/>
    <property type="match status" value="1"/>
</dbReference>
<keyword evidence="3" id="KW-0687">Ribonucleoprotein</keyword>
<protein>
    <recommendedName>
        <fullName evidence="4">Small ribosomal subunit protein bS18m</fullName>
    </recommendedName>
</protein>
<evidence type="ECO:0000256" key="4">
    <source>
        <dbReference type="ARBA" id="ARBA00035264"/>
    </source>
</evidence>
<accession>A0ABR3A0V8</accession>
<dbReference type="PANTHER" id="PTHR13479">
    <property type="entry name" value="30S RIBOSOMAL PROTEIN S18"/>
    <property type="match status" value="1"/>
</dbReference>
<sequence>MFAAFRQAAQRPTSVSRAFSSTSGLANSIQNGNGGFAVLRKTVNETANKVQGSTFQRSPNSPFRSFEANSFITPDRLKYDNVLKGSKRRTTRPRVGPSKHEARKKDPFYQLNIDPLTMALNPYVLNNYVSDMGKIFGRNITNLTMKNQRRLGKAIRRAKMMGVIPVLSKRNIFHSNTLHVPTGNARVPTGNARV</sequence>
<dbReference type="InterPro" id="IPR036870">
    <property type="entry name" value="Ribosomal_bS18_sf"/>
</dbReference>
<dbReference type="SUPFAM" id="SSF46911">
    <property type="entry name" value="Ribosomal protein S18"/>
    <property type="match status" value="1"/>
</dbReference>
<evidence type="ECO:0000256" key="1">
    <source>
        <dbReference type="ARBA" id="ARBA00005589"/>
    </source>
</evidence>
<evidence type="ECO:0000313" key="6">
    <source>
        <dbReference type="Proteomes" id="UP001437256"/>
    </source>
</evidence>
<dbReference type="Proteomes" id="UP001437256">
    <property type="component" value="Unassembled WGS sequence"/>
</dbReference>
<evidence type="ECO:0000256" key="2">
    <source>
        <dbReference type="ARBA" id="ARBA00022980"/>
    </source>
</evidence>
<dbReference type="PRINTS" id="PR00974">
    <property type="entry name" value="RIBOSOMALS18"/>
</dbReference>